<dbReference type="InterPro" id="IPR007967">
    <property type="entry name" value="GSKIP_dom"/>
</dbReference>
<dbReference type="Proteomes" id="UP000678499">
    <property type="component" value="Unassembled WGS sequence"/>
</dbReference>
<evidence type="ECO:0000313" key="4">
    <source>
        <dbReference type="Proteomes" id="UP000678499"/>
    </source>
</evidence>
<accession>A0A7R9GEH1</accession>
<proteinExistence type="inferred from homology"/>
<evidence type="ECO:0000256" key="1">
    <source>
        <dbReference type="ARBA" id="ARBA00009571"/>
    </source>
</evidence>
<keyword evidence="4" id="KW-1185">Reference proteome</keyword>
<feature type="domain" description="GSKIP" evidence="2">
    <location>
        <begin position="15"/>
        <end position="112"/>
    </location>
</feature>
<dbReference type="GO" id="GO:0019207">
    <property type="term" value="F:kinase regulator activity"/>
    <property type="evidence" value="ECO:0007669"/>
    <property type="project" value="TreeGrafter"/>
</dbReference>
<dbReference type="GO" id="GO:0060828">
    <property type="term" value="P:regulation of canonical Wnt signaling pathway"/>
    <property type="evidence" value="ECO:0007669"/>
    <property type="project" value="InterPro"/>
</dbReference>
<organism evidence="3">
    <name type="scientific">Notodromas monacha</name>
    <dbReference type="NCBI Taxonomy" id="399045"/>
    <lineage>
        <taxon>Eukaryota</taxon>
        <taxon>Metazoa</taxon>
        <taxon>Ecdysozoa</taxon>
        <taxon>Arthropoda</taxon>
        <taxon>Crustacea</taxon>
        <taxon>Oligostraca</taxon>
        <taxon>Ostracoda</taxon>
        <taxon>Podocopa</taxon>
        <taxon>Podocopida</taxon>
        <taxon>Cypridocopina</taxon>
        <taxon>Cypridoidea</taxon>
        <taxon>Cyprididae</taxon>
        <taxon>Notodromas</taxon>
    </lineage>
</organism>
<protein>
    <recommendedName>
        <fullName evidence="2">GSKIP domain-containing protein</fullName>
    </recommendedName>
</protein>
<dbReference type="Pfam" id="PF05303">
    <property type="entry name" value="GSKIP_dom"/>
    <property type="match status" value="1"/>
</dbReference>
<name>A0A7R9GEH1_9CRUS</name>
<dbReference type="GO" id="GO:0005737">
    <property type="term" value="C:cytoplasm"/>
    <property type="evidence" value="ECO:0007669"/>
    <property type="project" value="TreeGrafter"/>
</dbReference>
<evidence type="ECO:0000259" key="2">
    <source>
        <dbReference type="Pfam" id="PF05303"/>
    </source>
</evidence>
<comment type="similarity">
    <text evidence="1">Belongs to the GSKIP family.</text>
</comment>
<dbReference type="InterPro" id="IPR037395">
    <property type="entry name" value="GSKIP"/>
</dbReference>
<reference evidence="3" key="1">
    <citation type="submission" date="2020-11" db="EMBL/GenBank/DDBJ databases">
        <authorList>
            <person name="Tran Van P."/>
        </authorList>
    </citation>
    <scope>NUCLEOTIDE SEQUENCE</scope>
</reference>
<dbReference type="PANTHER" id="PTHR12490">
    <property type="entry name" value="GSK3B-INTERACTING PROTEIN"/>
    <property type="match status" value="1"/>
</dbReference>
<dbReference type="EMBL" id="CAJPEX010000983">
    <property type="protein sequence ID" value="CAG0917858.1"/>
    <property type="molecule type" value="Genomic_DNA"/>
</dbReference>
<dbReference type="EMBL" id="OA883020">
    <property type="protein sequence ID" value="CAD7277706.1"/>
    <property type="molecule type" value="Genomic_DNA"/>
</dbReference>
<dbReference type="GO" id="GO:0051018">
    <property type="term" value="F:protein kinase A binding"/>
    <property type="evidence" value="ECO:0007669"/>
    <property type="project" value="TreeGrafter"/>
</dbReference>
<dbReference type="OrthoDB" id="5804279at2759"/>
<sequence length="118" mass="13356">MSCEEEKVLCKEQWRSEANAVIQDVSSGLLSAAVSEVLEITDGGIYINVSTLEGNKYCIELSPNGFAIVGNGFDVRDLKEKQYFETPYSLLDSLSPMYRENFYKQLSSKLEEVQKQRD</sequence>
<dbReference type="SUPFAM" id="SSF103107">
    <property type="entry name" value="Hypothetical protein c14orf129, hspc210"/>
    <property type="match status" value="1"/>
</dbReference>
<dbReference type="PANTHER" id="PTHR12490:SF4">
    <property type="entry name" value="GSK3B-INTERACTING PROTEIN"/>
    <property type="match status" value="1"/>
</dbReference>
<dbReference type="InterPro" id="IPR023231">
    <property type="entry name" value="GSKIP_dom_sf"/>
</dbReference>
<dbReference type="AlphaFoldDB" id="A0A7R9GEH1"/>
<dbReference type="Gene3D" id="3.30.2280.10">
    <property type="entry name" value="Hypothetical protein (hspc210)"/>
    <property type="match status" value="1"/>
</dbReference>
<gene>
    <name evidence="3" type="ORF">NMOB1V02_LOCUS5434</name>
</gene>
<evidence type="ECO:0000313" key="3">
    <source>
        <dbReference type="EMBL" id="CAD7277706.1"/>
    </source>
</evidence>